<keyword evidence="1" id="KW-0808">Transferase</keyword>
<dbReference type="PANTHER" id="PTHR46401:SF2">
    <property type="entry name" value="GLYCOSYLTRANSFERASE WBBK-RELATED"/>
    <property type="match status" value="1"/>
</dbReference>
<reference evidence="4 5" key="1">
    <citation type="submission" date="2023-07" db="EMBL/GenBank/DDBJ databases">
        <authorList>
            <person name="Lian W.-H."/>
        </authorList>
    </citation>
    <scope>NUCLEOTIDE SEQUENCE [LARGE SCALE GENOMIC DNA]</scope>
    <source>
        <strain evidence="4 5">SYSU DXS3180</strain>
    </source>
</reference>
<evidence type="ECO:0000259" key="3">
    <source>
        <dbReference type="Pfam" id="PF13439"/>
    </source>
</evidence>
<accession>A0ABV3ZJD5</accession>
<dbReference type="PANTHER" id="PTHR46401">
    <property type="entry name" value="GLYCOSYLTRANSFERASE WBBK-RELATED"/>
    <property type="match status" value="1"/>
</dbReference>
<dbReference type="SUPFAM" id="SSF53756">
    <property type="entry name" value="UDP-Glycosyltransferase/glycogen phosphorylase"/>
    <property type="match status" value="1"/>
</dbReference>
<evidence type="ECO:0000313" key="4">
    <source>
        <dbReference type="EMBL" id="MEX6689948.1"/>
    </source>
</evidence>
<name>A0ABV3ZJD5_9BACT</name>
<evidence type="ECO:0000313" key="5">
    <source>
        <dbReference type="Proteomes" id="UP001560573"/>
    </source>
</evidence>
<dbReference type="CDD" id="cd03809">
    <property type="entry name" value="GT4_MtfB-like"/>
    <property type="match status" value="1"/>
</dbReference>
<proteinExistence type="predicted"/>
<keyword evidence="5" id="KW-1185">Reference proteome</keyword>
<dbReference type="Pfam" id="PF00534">
    <property type="entry name" value="Glycos_transf_1"/>
    <property type="match status" value="1"/>
</dbReference>
<dbReference type="Proteomes" id="UP001560573">
    <property type="component" value="Unassembled WGS sequence"/>
</dbReference>
<dbReference type="InterPro" id="IPR028098">
    <property type="entry name" value="Glyco_trans_4-like_N"/>
</dbReference>
<feature type="domain" description="Glycosyl transferase family 1" evidence="2">
    <location>
        <begin position="197"/>
        <end position="321"/>
    </location>
</feature>
<dbReference type="Pfam" id="PF13439">
    <property type="entry name" value="Glyco_transf_4"/>
    <property type="match status" value="1"/>
</dbReference>
<gene>
    <name evidence="4" type="ORF">QTN47_20740</name>
</gene>
<evidence type="ECO:0000256" key="1">
    <source>
        <dbReference type="ARBA" id="ARBA00022679"/>
    </source>
</evidence>
<dbReference type="RefSeq" id="WP_369331354.1">
    <property type="nucleotide sequence ID" value="NZ_JAULBC010000007.1"/>
</dbReference>
<sequence>MNIIIFSHPLFFSSNSMPRYTRMIAQEMRNRGHDVEVWIPEAHTVNWTHLGYLKKWLGYIDMYLLFPAEVKKRLKHTPAKTLFVFSDQALGMWVPLVANRPHIIHCHDFMAQKSGMGLLAEHHTSWTGKIYQRMIRNGYSKGRHFISVSYNTAKDLQNMPGCKPETSSVVYNAVSPDFKALNKQEARVHVAGQIKLQSEINLSQGYLLHVGNNAWYKNQQGVLQIYNAWRKLSKPALPLVIVGNKPDNIDSLNEPIINLWKNDIIFITGISDQLLAKIYGGASMLLFPSLEEGFGWPIAEAMACGCPVITTNKSPMNEVGGDAAWYIPRMPSTTNTIKQWACNAAITVNTILSLSKEQEISATKAGLLNAERFTLPVMMDAIEKIYGNTLGCYMKSKLPKRAPQTF</sequence>
<organism evidence="4 5">
    <name type="scientific">Danxiaibacter flavus</name>
    <dbReference type="NCBI Taxonomy" id="3049108"/>
    <lineage>
        <taxon>Bacteria</taxon>
        <taxon>Pseudomonadati</taxon>
        <taxon>Bacteroidota</taxon>
        <taxon>Chitinophagia</taxon>
        <taxon>Chitinophagales</taxon>
        <taxon>Chitinophagaceae</taxon>
        <taxon>Danxiaibacter</taxon>
    </lineage>
</organism>
<dbReference type="Gene3D" id="3.40.50.2000">
    <property type="entry name" value="Glycogen Phosphorylase B"/>
    <property type="match status" value="2"/>
</dbReference>
<dbReference type="InterPro" id="IPR001296">
    <property type="entry name" value="Glyco_trans_1"/>
</dbReference>
<protein>
    <submittedName>
        <fullName evidence="4">Glycosyltransferase family 1 protein</fullName>
    </submittedName>
</protein>
<feature type="domain" description="Glycosyltransferase subfamily 4-like N-terminal" evidence="3">
    <location>
        <begin position="19"/>
        <end position="177"/>
    </location>
</feature>
<comment type="caution">
    <text evidence="4">The sequence shown here is derived from an EMBL/GenBank/DDBJ whole genome shotgun (WGS) entry which is preliminary data.</text>
</comment>
<evidence type="ECO:0000259" key="2">
    <source>
        <dbReference type="Pfam" id="PF00534"/>
    </source>
</evidence>
<dbReference type="EMBL" id="JAULBC010000007">
    <property type="protein sequence ID" value="MEX6689948.1"/>
    <property type="molecule type" value="Genomic_DNA"/>
</dbReference>